<gene>
    <name evidence="1" type="ORF">EVA_14076</name>
</gene>
<dbReference type="InterPro" id="IPR012334">
    <property type="entry name" value="Pectin_lyas_fold"/>
</dbReference>
<reference evidence="1" key="1">
    <citation type="journal article" date="2012" name="PLoS ONE">
        <title>Gene sets for utilization of primary and secondary nutrition supplies in the distal gut of endangered iberian lynx.</title>
        <authorList>
            <person name="Alcaide M."/>
            <person name="Messina E."/>
            <person name="Richter M."/>
            <person name="Bargiela R."/>
            <person name="Peplies J."/>
            <person name="Huws S.A."/>
            <person name="Newbold C.J."/>
            <person name="Golyshin P.N."/>
            <person name="Simon M.A."/>
            <person name="Lopez G."/>
            <person name="Yakimov M.M."/>
            <person name="Ferrer M."/>
        </authorList>
    </citation>
    <scope>NUCLEOTIDE SEQUENCE</scope>
</reference>
<dbReference type="Gene3D" id="2.160.20.10">
    <property type="entry name" value="Single-stranded right-handed beta-helix, Pectin lyase-like"/>
    <property type="match status" value="1"/>
</dbReference>
<accession>J9G7R0</accession>
<organism evidence="1">
    <name type="scientific">gut metagenome</name>
    <dbReference type="NCBI Taxonomy" id="749906"/>
    <lineage>
        <taxon>unclassified sequences</taxon>
        <taxon>metagenomes</taxon>
        <taxon>organismal metagenomes</taxon>
    </lineage>
</organism>
<name>J9G7R0_9ZZZZ</name>
<dbReference type="SUPFAM" id="SSF51126">
    <property type="entry name" value="Pectin lyase-like"/>
    <property type="match status" value="1"/>
</dbReference>
<dbReference type="InterPro" id="IPR008964">
    <property type="entry name" value="Invasin/intimin_cell_adhesion"/>
</dbReference>
<proteinExistence type="predicted"/>
<dbReference type="InterPro" id="IPR011050">
    <property type="entry name" value="Pectin_lyase_fold/virulence"/>
</dbReference>
<feature type="non-terminal residue" evidence="1">
    <location>
        <position position="241"/>
    </location>
</feature>
<dbReference type="EMBL" id="AMCI01004571">
    <property type="protein sequence ID" value="EJW97817.1"/>
    <property type="molecule type" value="Genomic_DNA"/>
</dbReference>
<comment type="caution">
    <text evidence="1">The sequence shown here is derived from an EMBL/GenBank/DDBJ whole genome shotgun (WGS) entry which is preliminary data.</text>
</comment>
<sequence length="241" mass="26676">MTIRNNEFYIKSIGRTSWEYAPAVYVHPVTKGGRLPSENTPIHKNITIDGNTFHMDVDTVVYAESVENLTFTNNKILRTNPDISIELSSGSESGQMKVGETLALTTTKDGDKHERRQDNAFEFKSCKNVTLKGNTYDDGLKKYAVLHNMSTDNIHNEDTDIKVIENDRSQPVNDPVSTVYYVSSAPEIISVDNAGTLTAKKSGSADIYAYYIWDGTIVKSNILTLTVDGEGTVPESVKIQA</sequence>
<protein>
    <submittedName>
        <fullName evidence="1">Protein containing Bacterial Ig-like, group 2 domain protein</fullName>
    </submittedName>
</protein>
<dbReference type="AlphaFoldDB" id="J9G7R0"/>
<evidence type="ECO:0000313" key="1">
    <source>
        <dbReference type="EMBL" id="EJW97817.1"/>
    </source>
</evidence>
<dbReference type="SUPFAM" id="SSF49373">
    <property type="entry name" value="Invasin/intimin cell-adhesion fragments"/>
    <property type="match status" value="1"/>
</dbReference>